<comment type="similarity">
    <text evidence="4">Belongs to the zinc-containing alcohol dehydrogenase family.</text>
</comment>
<dbReference type="InterPro" id="IPR002328">
    <property type="entry name" value="ADH_Zn_CS"/>
</dbReference>
<dbReference type="EMBL" id="JBEGCJ010000004">
    <property type="protein sequence ID" value="MEQ6917999.1"/>
    <property type="molecule type" value="Genomic_DNA"/>
</dbReference>
<evidence type="ECO:0000256" key="3">
    <source>
        <dbReference type="ARBA" id="ARBA00023002"/>
    </source>
</evidence>
<dbReference type="SUPFAM" id="SSF51735">
    <property type="entry name" value="NAD(P)-binding Rossmann-fold domains"/>
    <property type="match status" value="1"/>
</dbReference>
<proteinExistence type="inferred from homology"/>
<keyword evidence="3" id="KW-0560">Oxidoreductase</keyword>
<keyword evidence="2 4" id="KW-0862">Zinc</keyword>
<dbReference type="PANTHER" id="PTHR43401:SF3">
    <property type="entry name" value="L-GALACTONATE-5-DEHYDROGENASE"/>
    <property type="match status" value="1"/>
</dbReference>
<accession>A0ABV1NG17</accession>
<dbReference type="Gene3D" id="3.90.180.10">
    <property type="entry name" value="Medium-chain alcohol dehydrogenases, catalytic domain"/>
    <property type="match status" value="1"/>
</dbReference>
<comment type="caution">
    <text evidence="7">The sequence shown here is derived from an EMBL/GenBank/DDBJ whole genome shotgun (WGS) entry which is preliminary data.</text>
</comment>
<evidence type="ECO:0000256" key="1">
    <source>
        <dbReference type="ARBA" id="ARBA00022723"/>
    </source>
</evidence>
<dbReference type="Proteomes" id="UP001442468">
    <property type="component" value="Unassembled WGS sequence"/>
</dbReference>
<keyword evidence="8" id="KW-1185">Reference proteome</keyword>
<dbReference type="Pfam" id="PF00107">
    <property type="entry name" value="ADH_zinc_N"/>
    <property type="match status" value="1"/>
</dbReference>
<dbReference type="InterPro" id="IPR013149">
    <property type="entry name" value="ADH-like_C"/>
</dbReference>
<sequence>MRTVVCQEPGRLILEERTAPSCGPGEALLRIRRIGVCGTDIHAFGGNQPYFQYPRVLGHELAGEIVAVGERVDPALVGRNAYVIPYLHCGDCRACRQGRTNCCRQMQVIGVHRDGGMCDSLAVPIEQLVTSDTLPLDQLALVECQAIGAHAVRRSELAEGELAVVVGAGPIGMGVAQLARERGAKVVMVDTNPERLAFCRDRLSITHTLNPVMQDVAEALETLSDGELADAVFDATGNPAAMQHGFDLVGHAGRYVLVSIVKADIAFHDPDFHRKEMSLLSSRNAAREDFEEVCRLMEAGRLPASAMITHRTELADFPDCMPAWCAPGSGVIKAMIELDCSVLVSADSDHAPDHRQ</sequence>
<reference evidence="7 8" key="1">
    <citation type="submission" date="2024-05" db="EMBL/GenBank/DDBJ databases">
        <title>Halomonas sp. SSM6 16S ribosomal RNA gene Genome sequencing and assembly.</title>
        <authorList>
            <person name="Yook S."/>
        </authorList>
    </citation>
    <scope>NUCLEOTIDE SEQUENCE [LARGE SCALE GENOMIC DNA]</scope>
    <source>
        <strain evidence="7 8">SSM6</strain>
    </source>
</reference>
<dbReference type="Pfam" id="PF08240">
    <property type="entry name" value="ADH_N"/>
    <property type="match status" value="1"/>
</dbReference>
<dbReference type="InterPro" id="IPR036291">
    <property type="entry name" value="NAD(P)-bd_dom_sf"/>
</dbReference>
<evidence type="ECO:0000259" key="6">
    <source>
        <dbReference type="Pfam" id="PF08240"/>
    </source>
</evidence>
<gene>
    <name evidence="7" type="ORF">ABE960_10735</name>
</gene>
<dbReference type="InterPro" id="IPR011032">
    <property type="entry name" value="GroES-like_sf"/>
</dbReference>
<dbReference type="Gene3D" id="3.40.50.720">
    <property type="entry name" value="NAD(P)-binding Rossmann-like Domain"/>
    <property type="match status" value="1"/>
</dbReference>
<dbReference type="CDD" id="cd08261">
    <property type="entry name" value="Zn_ADH7"/>
    <property type="match status" value="1"/>
</dbReference>
<protein>
    <submittedName>
        <fullName evidence="7">Zinc-binding alcohol dehydrogenase family protein</fullName>
    </submittedName>
</protein>
<dbReference type="InterPro" id="IPR050129">
    <property type="entry name" value="Zn_alcohol_dh"/>
</dbReference>
<comment type="cofactor">
    <cofactor evidence="4">
        <name>Zn(2+)</name>
        <dbReference type="ChEBI" id="CHEBI:29105"/>
    </cofactor>
</comment>
<feature type="domain" description="Alcohol dehydrogenase-like N-terminal" evidence="6">
    <location>
        <begin position="23"/>
        <end position="129"/>
    </location>
</feature>
<evidence type="ECO:0000313" key="7">
    <source>
        <dbReference type="EMBL" id="MEQ6917999.1"/>
    </source>
</evidence>
<dbReference type="InterPro" id="IPR013154">
    <property type="entry name" value="ADH-like_N"/>
</dbReference>
<evidence type="ECO:0000256" key="4">
    <source>
        <dbReference type="RuleBase" id="RU361277"/>
    </source>
</evidence>
<organism evidence="7 8">
    <name type="scientific">Halomonas aquatica</name>
    <dbReference type="NCBI Taxonomy" id="3151123"/>
    <lineage>
        <taxon>Bacteria</taxon>
        <taxon>Pseudomonadati</taxon>
        <taxon>Pseudomonadota</taxon>
        <taxon>Gammaproteobacteria</taxon>
        <taxon>Oceanospirillales</taxon>
        <taxon>Halomonadaceae</taxon>
        <taxon>Halomonas</taxon>
    </lineage>
</organism>
<dbReference type="PANTHER" id="PTHR43401">
    <property type="entry name" value="L-THREONINE 3-DEHYDROGENASE"/>
    <property type="match status" value="1"/>
</dbReference>
<dbReference type="RefSeq" id="WP_349762261.1">
    <property type="nucleotide sequence ID" value="NZ_JBEGCJ010000004.1"/>
</dbReference>
<evidence type="ECO:0000256" key="2">
    <source>
        <dbReference type="ARBA" id="ARBA00022833"/>
    </source>
</evidence>
<evidence type="ECO:0000259" key="5">
    <source>
        <dbReference type="Pfam" id="PF00107"/>
    </source>
</evidence>
<keyword evidence="1 4" id="KW-0479">Metal-binding</keyword>
<name>A0ABV1NG17_9GAMM</name>
<dbReference type="PROSITE" id="PS00059">
    <property type="entry name" value="ADH_ZINC"/>
    <property type="match status" value="1"/>
</dbReference>
<dbReference type="SUPFAM" id="SSF50129">
    <property type="entry name" value="GroES-like"/>
    <property type="match status" value="1"/>
</dbReference>
<evidence type="ECO:0000313" key="8">
    <source>
        <dbReference type="Proteomes" id="UP001442468"/>
    </source>
</evidence>
<feature type="domain" description="Alcohol dehydrogenase-like C-terminal" evidence="5">
    <location>
        <begin position="170"/>
        <end position="298"/>
    </location>
</feature>